<gene>
    <name evidence="1" type="ORF">IV494_10930</name>
</gene>
<organism evidence="1 2">
    <name type="scientific">Kaistella gelatinilytica</name>
    <dbReference type="NCBI Taxonomy" id="2787636"/>
    <lineage>
        <taxon>Bacteria</taxon>
        <taxon>Pseudomonadati</taxon>
        <taxon>Bacteroidota</taxon>
        <taxon>Flavobacteriia</taxon>
        <taxon>Flavobacteriales</taxon>
        <taxon>Weeksellaceae</taxon>
        <taxon>Chryseobacterium group</taxon>
        <taxon>Kaistella</taxon>
    </lineage>
</organism>
<dbReference type="EMBL" id="JADPVI010000003">
    <property type="protein sequence ID" value="MBF8457693.1"/>
    <property type="molecule type" value="Genomic_DNA"/>
</dbReference>
<protein>
    <recommendedName>
        <fullName evidence="3">DUF4352 domain-containing protein</fullName>
    </recommendedName>
</protein>
<dbReference type="PROSITE" id="PS51257">
    <property type="entry name" value="PROKAR_LIPOPROTEIN"/>
    <property type="match status" value="1"/>
</dbReference>
<accession>A0ABS0FDA3</accession>
<dbReference type="Proteomes" id="UP000660070">
    <property type="component" value="Unassembled WGS sequence"/>
</dbReference>
<evidence type="ECO:0000313" key="2">
    <source>
        <dbReference type="Proteomes" id="UP000660070"/>
    </source>
</evidence>
<sequence length="175" mass="19396">MKTVLVLIPLLILSCTKKEAVISSSSKQDSMKTTNQNEVIDPADYLPRVVNVPTTIKPKEISKTFRVIDGDSIIKTINGDMIPLTIDDEFKTDRQKFILKIKNFTGKNMVAKVTSKNSDMNIRFNQIKFANGTFDGPFGSDISTPIDKPGEIWLIIGKNLMADGKPTGKFSVSLK</sequence>
<dbReference type="RefSeq" id="WP_196080185.1">
    <property type="nucleotide sequence ID" value="NZ_JADPVI010000003.1"/>
</dbReference>
<evidence type="ECO:0000313" key="1">
    <source>
        <dbReference type="EMBL" id="MBF8457693.1"/>
    </source>
</evidence>
<name>A0ABS0FDA3_9FLAO</name>
<reference evidence="1 2" key="1">
    <citation type="submission" date="2020-11" db="EMBL/GenBank/DDBJ databases">
        <title>Kaistella gelatinilytica sp. nov., a flavobacterium isolated from Antarctic Soil.</title>
        <authorList>
            <person name="Li J."/>
        </authorList>
    </citation>
    <scope>NUCLEOTIDE SEQUENCE [LARGE SCALE GENOMIC DNA]</scope>
    <source>
        <strain evidence="1 2">G5-32</strain>
    </source>
</reference>
<proteinExistence type="predicted"/>
<evidence type="ECO:0008006" key="3">
    <source>
        <dbReference type="Google" id="ProtNLM"/>
    </source>
</evidence>
<keyword evidence="2" id="KW-1185">Reference proteome</keyword>
<comment type="caution">
    <text evidence="1">The sequence shown here is derived from an EMBL/GenBank/DDBJ whole genome shotgun (WGS) entry which is preliminary data.</text>
</comment>